<keyword evidence="1" id="KW-0472">Membrane</keyword>
<feature type="transmembrane region" description="Helical" evidence="1">
    <location>
        <begin position="80"/>
        <end position="103"/>
    </location>
</feature>
<proteinExistence type="predicted"/>
<keyword evidence="1" id="KW-0812">Transmembrane</keyword>
<accession>A0A327M6Z9</accession>
<dbReference type="EMBL" id="QLIX01000006">
    <property type="protein sequence ID" value="RAI59081.1"/>
    <property type="molecule type" value="Genomic_DNA"/>
</dbReference>
<keyword evidence="3" id="KW-1185">Reference proteome</keyword>
<protein>
    <recommendedName>
        <fullName evidence="4">DUF983 domain-containing protein</fullName>
    </recommendedName>
</protein>
<dbReference type="AlphaFoldDB" id="A0A327M6Z9"/>
<dbReference type="RefSeq" id="WP_111469833.1">
    <property type="nucleotide sequence ID" value="NZ_QLIX01000006.1"/>
</dbReference>
<organism evidence="2 3">
    <name type="scientific">Roseicella frigidaeris</name>
    <dbReference type="NCBI Taxonomy" id="2230885"/>
    <lineage>
        <taxon>Bacteria</taxon>
        <taxon>Pseudomonadati</taxon>
        <taxon>Pseudomonadota</taxon>
        <taxon>Alphaproteobacteria</taxon>
        <taxon>Acetobacterales</taxon>
        <taxon>Roseomonadaceae</taxon>
        <taxon>Roseicella</taxon>
    </lineage>
</organism>
<evidence type="ECO:0000313" key="3">
    <source>
        <dbReference type="Proteomes" id="UP000249065"/>
    </source>
</evidence>
<keyword evidence="1" id="KW-1133">Transmembrane helix</keyword>
<reference evidence="3" key="1">
    <citation type="submission" date="2018-06" db="EMBL/GenBank/DDBJ databases">
        <authorList>
            <person name="Khan S.A."/>
        </authorList>
    </citation>
    <scope>NUCLEOTIDE SEQUENCE [LARGE SCALE GENOMIC DNA]</scope>
    <source>
        <strain evidence="3">DB-1506</strain>
    </source>
</reference>
<dbReference type="Proteomes" id="UP000249065">
    <property type="component" value="Unassembled WGS sequence"/>
</dbReference>
<name>A0A327M6Z9_9PROT</name>
<evidence type="ECO:0000256" key="1">
    <source>
        <dbReference type="SAM" id="Phobius"/>
    </source>
</evidence>
<gene>
    <name evidence="2" type="ORF">DOO78_11145</name>
</gene>
<feature type="transmembrane region" description="Helical" evidence="1">
    <location>
        <begin position="56"/>
        <end position="73"/>
    </location>
</feature>
<dbReference type="InterPro" id="IPR009325">
    <property type="entry name" value="DUF983"/>
</dbReference>
<evidence type="ECO:0008006" key="4">
    <source>
        <dbReference type="Google" id="ProtNLM"/>
    </source>
</evidence>
<sequence length="123" mass="13661">MTETSRIAVGVRRGLGLRCPHCGEGRLFSRFLKVRERCDACGADNTIYPSDDAPPYLTLLLVGHLILPFMFWMDKAWAPAMWVMFAIWLPLIAVLTLAVLPVLKGAVVGFAWATGVTRETARQ</sequence>
<dbReference type="OrthoDB" id="9799456at2"/>
<evidence type="ECO:0000313" key="2">
    <source>
        <dbReference type="EMBL" id="RAI59081.1"/>
    </source>
</evidence>
<comment type="caution">
    <text evidence="2">The sequence shown here is derived from an EMBL/GenBank/DDBJ whole genome shotgun (WGS) entry which is preliminary data.</text>
</comment>
<dbReference type="Pfam" id="PF06170">
    <property type="entry name" value="DUF983"/>
    <property type="match status" value="1"/>
</dbReference>